<gene>
    <name evidence="2" type="ORF">BZG01_03735</name>
</gene>
<feature type="transmembrane region" description="Helical" evidence="1">
    <location>
        <begin position="7"/>
        <end position="26"/>
    </location>
</feature>
<proteinExistence type="predicted"/>
<dbReference type="RefSeq" id="WP_101308487.1">
    <property type="nucleotide sequence ID" value="NZ_MVDE01000003.1"/>
</dbReference>
<evidence type="ECO:0000313" key="2">
    <source>
        <dbReference type="EMBL" id="PKQ68834.1"/>
    </source>
</evidence>
<keyword evidence="3" id="KW-1185">Reference proteome</keyword>
<protein>
    <submittedName>
        <fullName evidence="2">Uncharacterized protein</fullName>
    </submittedName>
</protein>
<name>A0A2N3IES3_9BACT</name>
<keyword evidence="1" id="KW-0472">Membrane</keyword>
<accession>A0A2N3IES3</accession>
<organism evidence="2 3">
    <name type="scientific">Labilibaculum manganireducens</name>
    <dbReference type="NCBI Taxonomy" id="1940525"/>
    <lineage>
        <taxon>Bacteria</taxon>
        <taxon>Pseudomonadati</taxon>
        <taxon>Bacteroidota</taxon>
        <taxon>Bacteroidia</taxon>
        <taxon>Marinilabiliales</taxon>
        <taxon>Marinifilaceae</taxon>
        <taxon>Labilibaculum</taxon>
    </lineage>
</organism>
<keyword evidence="1" id="KW-0812">Transmembrane</keyword>
<sequence>MTNKIKITIAFLCLAAGVTYHFYFQGRIVIIDEEITDFLSGFLSGVGVSILLVSIFRKDKKQLASGSEQ</sequence>
<dbReference type="AlphaFoldDB" id="A0A2N3IES3"/>
<keyword evidence="1" id="KW-1133">Transmembrane helix</keyword>
<comment type="caution">
    <text evidence="2">The sequence shown here is derived from an EMBL/GenBank/DDBJ whole genome shotgun (WGS) entry which is preliminary data.</text>
</comment>
<dbReference type="Proteomes" id="UP000233618">
    <property type="component" value="Unassembled WGS sequence"/>
</dbReference>
<dbReference type="EMBL" id="MVDE01000003">
    <property type="protein sequence ID" value="PKQ68834.1"/>
    <property type="molecule type" value="Genomic_DNA"/>
</dbReference>
<evidence type="ECO:0000256" key="1">
    <source>
        <dbReference type="SAM" id="Phobius"/>
    </source>
</evidence>
<reference evidence="2 3" key="1">
    <citation type="journal article" date="2017" name="Front. Microbiol.">
        <title>Labilibaculum manganireducens gen. nov., sp. nov. and Labilibaculum filiforme sp. nov., Novel Bacteroidetes Isolated from Subsurface Sediments of the Baltic Sea.</title>
        <authorList>
            <person name="Vandieken V."/>
            <person name="Marshall I.P."/>
            <person name="Niemann H."/>
            <person name="Engelen B."/>
            <person name="Cypionka H."/>
        </authorList>
    </citation>
    <scope>NUCLEOTIDE SEQUENCE [LARGE SCALE GENOMIC DNA]</scope>
    <source>
        <strain evidence="2 3">59.10-2M</strain>
    </source>
</reference>
<evidence type="ECO:0000313" key="3">
    <source>
        <dbReference type="Proteomes" id="UP000233618"/>
    </source>
</evidence>
<feature type="transmembrane region" description="Helical" evidence="1">
    <location>
        <begin position="38"/>
        <end position="56"/>
    </location>
</feature>